<proteinExistence type="predicted"/>
<reference evidence="1 2" key="1">
    <citation type="journal article" date="2016" name="Nat. Commun.">
        <title>Thousands of microbial genomes shed light on interconnected biogeochemical processes in an aquifer system.</title>
        <authorList>
            <person name="Anantharaman K."/>
            <person name="Brown C.T."/>
            <person name="Hug L.A."/>
            <person name="Sharon I."/>
            <person name="Castelle C.J."/>
            <person name="Probst A.J."/>
            <person name="Thomas B.C."/>
            <person name="Singh A."/>
            <person name="Wilkins M.J."/>
            <person name="Karaoz U."/>
            <person name="Brodie E.L."/>
            <person name="Williams K.H."/>
            <person name="Hubbard S.S."/>
            <person name="Banfield J.F."/>
        </authorList>
    </citation>
    <scope>NUCLEOTIDE SEQUENCE [LARGE SCALE GENOMIC DNA]</scope>
</reference>
<dbReference type="STRING" id="1817772.A2527_14160"/>
<name>A0A1F6G4M7_9PROT</name>
<sequence>MQTANYNIELEGIDRLLGSYRALVPQEKKRIVWSMMIRRALQLNRARIKAQENLDGSKFAERKNGGKTKMLRGLLREGKKPQIRKRNLETGGILETTNPIAARHHFGFAQIVQAWTREEALAYIKNDKKKNLIHGQGGDKSPCTKLQARTLISDLGFKQLVLDGKKVKASIKNLQRAFTQSQAGMLIKKDRVLNKKPLRTRWEVKVAARHVLGLGETDKTLLTAYFAELIAKFSRLEMHRENVARTSAMLLNAA</sequence>
<organism evidence="1 2">
    <name type="scientific">Candidatus Lambdaproteobacteria bacterium RIFOXYD2_FULL_50_16</name>
    <dbReference type="NCBI Taxonomy" id="1817772"/>
    <lineage>
        <taxon>Bacteria</taxon>
        <taxon>Pseudomonadati</taxon>
        <taxon>Pseudomonadota</taxon>
        <taxon>Candidatus Lambdaproteobacteria</taxon>
    </lineage>
</organism>
<protein>
    <submittedName>
        <fullName evidence="1">Uncharacterized protein</fullName>
    </submittedName>
</protein>
<dbReference type="EMBL" id="MFNE01000053">
    <property type="protein sequence ID" value="OGG93068.1"/>
    <property type="molecule type" value="Genomic_DNA"/>
</dbReference>
<gene>
    <name evidence="1" type="ORF">A2527_14160</name>
</gene>
<evidence type="ECO:0000313" key="1">
    <source>
        <dbReference type="EMBL" id="OGG93068.1"/>
    </source>
</evidence>
<evidence type="ECO:0000313" key="2">
    <source>
        <dbReference type="Proteomes" id="UP000178449"/>
    </source>
</evidence>
<accession>A0A1F6G4M7</accession>
<dbReference type="AlphaFoldDB" id="A0A1F6G4M7"/>
<comment type="caution">
    <text evidence="1">The sequence shown here is derived from an EMBL/GenBank/DDBJ whole genome shotgun (WGS) entry which is preliminary data.</text>
</comment>
<dbReference type="Proteomes" id="UP000178449">
    <property type="component" value="Unassembled WGS sequence"/>
</dbReference>